<dbReference type="RefSeq" id="WP_052830326.1">
    <property type="nucleotide sequence ID" value="NZ_CP007142.1"/>
</dbReference>
<dbReference type="InterPro" id="IPR016181">
    <property type="entry name" value="Acyl_CoA_acyltransferase"/>
</dbReference>
<evidence type="ECO:0000313" key="1">
    <source>
        <dbReference type="EMBL" id="AJQ95522.1"/>
    </source>
</evidence>
<keyword evidence="1" id="KW-0689">Ribosomal protein</keyword>
<sequence>MKFNFIPLEESHLRQMFIWLNTPSVSAWYGKGEDFHRYENVLNKYLPRTRSESNIHAFIIGYHLQNIGYIQSYRICDFPEYNRYVGADEHAVGIDLFIGEGNFLHQSYGCHIVRQFLDEIAFQLPGIDTCIIGPDSKNTSAIRAYEKAGFSYWKTIQLQDEFETEYLMKFIKDRDD</sequence>
<dbReference type="EMBL" id="CP007142">
    <property type="protein sequence ID" value="AJQ95522.1"/>
    <property type="molecule type" value="Genomic_DNA"/>
</dbReference>
<dbReference type="GO" id="GO:0016410">
    <property type="term" value="F:N-acyltransferase activity"/>
    <property type="evidence" value="ECO:0007669"/>
    <property type="project" value="TreeGrafter"/>
</dbReference>
<name>A0A0C5VLD9_9GAMM</name>
<accession>A0A0C5VLD9</accession>
<protein>
    <submittedName>
        <fullName evidence="1">Acetyltransferase, including N-acetylase of ribosomal protein</fullName>
    </submittedName>
</protein>
<keyword evidence="2" id="KW-1185">Reference proteome</keyword>
<evidence type="ECO:0000313" key="2">
    <source>
        <dbReference type="Proteomes" id="UP000032266"/>
    </source>
</evidence>
<proteinExistence type="predicted"/>
<dbReference type="Gene3D" id="3.40.630.30">
    <property type="match status" value="1"/>
</dbReference>
<dbReference type="SUPFAM" id="SSF55729">
    <property type="entry name" value="Acyl-CoA N-acyltransferases (Nat)"/>
    <property type="match status" value="1"/>
</dbReference>
<dbReference type="GO" id="GO:0005840">
    <property type="term" value="C:ribosome"/>
    <property type="evidence" value="ECO:0007669"/>
    <property type="project" value="UniProtKB-KW"/>
</dbReference>
<dbReference type="STRING" id="1445510.YC6258_03486"/>
<keyword evidence="1" id="KW-0808">Transferase</keyword>
<gene>
    <name evidence="1" type="ORF">YC6258_03486</name>
</gene>
<dbReference type="Proteomes" id="UP000032266">
    <property type="component" value="Chromosome"/>
</dbReference>
<dbReference type="HOGENOM" id="CLU_013985_12_2_6"/>
<keyword evidence="1" id="KW-0687">Ribonucleoprotein</keyword>
<reference evidence="1 2" key="1">
    <citation type="submission" date="2014-01" db="EMBL/GenBank/DDBJ databases">
        <title>Full genme sequencing of cellulolytic bacterium Gynuella sunshinyii YC6258T gen. nov., sp. nov.</title>
        <authorList>
            <person name="Khan H."/>
            <person name="Chung E.J."/>
            <person name="Chung Y.R."/>
        </authorList>
    </citation>
    <scope>NUCLEOTIDE SEQUENCE [LARGE SCALE GENOMIC DNA]</scope>
    <source>
        <strain evidence="1 2">YC6258</strain>
    </source>
</reference>
<dbReference type="KEGG" id="gsn:YC6258_03486"/>
<dbReference type="PANTHER" id="PTHR31438">
    <property type="entry name" value="LYSINE N-ACYLTRANSFERASE C17G9.06C-RELATED"/>
    <property type="match status" value="1"/>
</dbReference>
<organism evidence="1 2">
    <name type="scientific">Gynuella sunshinyii YC6258</name>
    <dbReference type="NCBI Taxonomy" id="1445510"/>
    <lineage>
        <taxon>Bacteria</taxon>
        <taxon>Pseudomonadati</taxon>
        <taxon>Pseudomonadota</taxon>
        <taxon>Gammaproteobacteria</taxon>
        <taxon>Oceanospirillales</taxon>
        <taxon>Saccharospirillaceae</taxon>
        <taxon>Gynuella</taxon>
    </lineage>
</organism>
<dbReference type="AlphaFoldDB" id="A0A0C5VLD9"/>
<dbReference type="PANTHER" id="PTHR31438:SF1">
    <property type="entry name" value="LYSINE N-ACYLTRANSFERASE C17G9.06C-RELATED"/>
    <property type="match status" value="1"/>
</dbReference>
<dbReference type="Pfam" id="PF13523">
    <property type="entry name" value="Acetyltransf_8"/>
    <property type="match status" value="1"/>
</dbReference>